<dbReference type="InterPro" id="IPR013238">
    <property type="entry name" value="RNA_pol_III_Rbc25"/>
</dbReference>
<evidence type="ECO:0000256" key="3">
    <source>
        <dbReference type="ARBA" id="ARBA00022478"/>
    </source>
</evidence>
<keyword evidence="9" id="KW-1185">Reference proteome</keyword>
<keyword evidence="4" id="KW-0804">Transcription</keyword>
<dbReference type="SUPFAM" id="SSF50249">
    <property type="entry name" value="Nucleic acid-binding proteins"/>
    <property type="match status" value="1"/>
</dbReference>
<evidence type="ECO:0000256" key="2">
    <source>
        <dbReference type="ARBA" id="ARBA00009307"/>
    </source>
</evidence>
<evidence type="ECO:0000259" key="7">
    <source>
        <dbReference type="Pfam" id="PF08292"/>
    </source>
</evidence>
<dbReference type="OrthoDB" id="10256606at2759"/>
<comment type="subcellular location">
    <subcellularLocation>
        <location evidence="1">Nucleus</location>
    </subcellularLocation>
</comment>
<dbReference type="Proteomes" id="UP000054007">
    <property type="component" value="Unassembled WGS sequence"/>
</dbReference>
<evidence type="ECO:0000259" key="6">
    <source>
        <dbReference type="Pfam" id="PF03876"/>
    </source>
</evidence>
<proteinExistence type="inferred from homology"/>
<evidence type="ECO:0000256" key="1">
    <source>
        <dbReference type="ARBA" id="ARBA00004123"/>
    </source>
</evidence>
<dbReference type="PANTHER" id="PTHR12709:SF1">
    <property type="entry name" value="DNA-DIRECTED RNA POLYMERASE III SUBUNIT RPC8"/>
    <property type="match status" value="1"/>
</dbReference>
<dbReference type="PANTHER" id="PTHR12709">
    <property type="entry name" value="DNA-DIRECTED RNA POLYMERASE II, III"/>
    <property type="match status" value="1"/>
</dbReference>
<dbReference type="AlphaFoldDB" id="A0A0D7BTS2"/>
<dbReference type="EMBL" id="KN880438">
    <property type="protein sequence ID" value="KIY73016.1"/>
    <property type="molecule type" value="Genomic_DNA"/>
</dbReference>
<feature type="domain" description="RNA polymerase Rpb7-like N-terminal" evidence="6">
    <location>
        <begin position="8"/>
        <end position="64"/>
    </location>
</feature>
<gene>
    <name evidence="8" type="ORF">CYLTODRAFT_440107</name>
</gene>
<evidence type="ECO:0008006" key="10">
    <source>
        <dbReference type="Google" id="ProtNLM"/>
    </source>
</evidence>
<dbReference type="InterPro" id="IPR045113">
    <property type="entry name" value="Rpb7-like"/>
</dbReference>
<dbReference type="STRING" id="1314674.A0A0D7BTS2"/>
<dbReference type="SUPFAM" id="SSF88798">
    <property type="entry name" value="N-terminal, heterodimerisation domain of RBP7 (RpoE)"/>
    <property type="match status" value="1"/>
</dbReference>
<reference evidence="8 9" key="1">
    <citation type="journal article" date="2015" name="Fungal Genet. Biol.">
        <title>Evolution of novel wood decay mechanisms in Agaricales revealed by the genome sequences of Fistulina hepatica and Cylindrobasidium torrendii.</title>
        <authorList>
            <person name="Floudas D."/>
            <person name="Held B.W."/>
            <person name="Riley R."/>
            <person name="Nagy L.G."/>
            <person name="Koehler G."/>
            <person name="Ransdell A.S."/>
            <person name="Younus H."/>
            <person name="Chow J."/>
            <person name="Chiniquy J."/>
            <person name="Lipzen A."/>
            <person name="Tritt A."/>
            <person name="Sun H."/>
            <person name="Haridas S."/>
            <person name="LaButti K."/>
            <person name="Ohm R.A."/>
            <person name="Kues U."/>
            <person name="Blanchette R.A."/>
            <person name="Grigoriev I.V."/>
            <person name="Minto R.E."/>
            <person name="Hibbett D.S."/>
        </authorList>
    </citation>
    <scope>NUCLEOTIDE SEQUENCE [LARGE SCALE GENOMIC DNA]</scope>
    <source>
        <strain evidence="8 9">FP15055 ss-10</strain>
    </source>
</reference>
<dbReference type="InterPro" id="IPR005576">
    <property type="entry name" value="Rpb7-like_N"/>
</dbReference>
<dbReference type="GO" id="GO:0006384">
    <property type="term" value="P:transcription initiation at RNA polymerase III promoter"/>
    <property type="evidence" value="ECO:0007669"/>
    <property type="project" value="TreeGrafter"/>
</dbReference>
<comment type="similarity">
    <text evidence="2">Belongs to the eukaryotic RPB7/RPC8 RNA polymerase subunit family.</text>
</comment>
<accession>A0A0D7BTS2</accession>
<keyword evidence="5" id="KW-0539">Nucleus</keyword>
<dbReference type="CDD" id="cd04330">
    <property type="entry name" value="RNAP_III_Rpc25_N"/>
    <property type="match status" value="1"/>
</dbReference>
<dbReference type="Gene3D" id="2.40.50.140">
    <property type="entry name" value="Nucleic acid-binding proteins"/>
    <property type="match status" value="1"/>
</dbReference>
<dbReference type="GO" id="GO:0005666">
    <property type="term" value="C:RNA polymerase III complex"/>
    <property type="evidence" value="ECO:0007669"/>
    <property type="project" value="TreeGrafter"/>
</dbReference>
<feature type="domain" description="RNA polymerase III subunit Rpc25" evidence="7">
    <location>
        <begin position="83"/>
        <end position="210"/>
    </location>
</feature>
<protein>
    <recommendedName>
        <fullName evidence="10">Polymerase III polypeptide H</fullName>
    </recommendedName>
</protein>
<dbReference type="Pfam" id="PF03876">
    <property type="entry name" value="SHS2_Rpb7-N"/>
    <property type="match status" value="1"/>
</dbReference>
<dbReference type="Gene3D" id="3.30.1490.120">
    <property type="entry name" value="RNA polymerase Rpb7-like, N-terminal domain"/>
    <property type="match status" value="1"/>
</dbReference>
<evidence type="ECO:0000313" key="9">
    <source>
        <dbReference type="Proteomes" id="UP000054007"/>
    </source>
</evidence>
<organism evidence="8 9">
    <name type="scientific">Cylindrobasidium torrendii FP15055 ss-10</name>
    <dbReference type="NCBI Taxonomy" id="1314674"/>
    <lineage>
        <taxon>Eukaryota</taxon>
        <taxon>Fungi</taxon>
        <taxon>Dikarya</taxon>
        <taxon>Basidiomycota</taxon>
        <taxon>Agaricomycotina</taxon>
        <taxon>Agaricomycetes</taxon>
        <taxon>Agaricomycetidae</taxon>
        <taxon>Agaricales</taxon>
        <taxon>Marasmiineae</taxon>
        <taxon>Physalacriaceae</taxon>
        <taxon>Cylindrobasidium</taxon>
    </lineage>
</organism>
<evidence type="ECO:0000256" key="5">
    <source>
        <dbReference type="ARBA" id="ARBA00023242"/>
    </source>
</evidence>
<sequence>MFNLAILKDTVGVHPSNFGIAPDTALIAELNKKYANRILHDVGLCMCVFDLTQVGEGKVRYGDGILYYKVVFRLVAFRPFRSEVILAKVKSSAEDVIRLSIGFFDDIYVPTIYLPHPSAFDPNERAFFWLPEAAEEEGHVELLDSDKDTRMYIDTGEIVRVRVESDEFFDDEPGPPQVTEGIQVKKEPRRSPYRIVCSMVEQGLGNTSWWENSQALEDDAAMEEG</sequence>
<keyword evidence="3" id="KW-0240">DNA-directed RNA polymerase</keyword>
<dbReference type="InterPro" id="IPR012340">
    <property type="entry name" value="NA-bd_OB-fold"/>
</dbReference>
<evidence type="ECO:0000256" key="4">
    <source>
        <dbReference type="ARBA" id="ARBA00023163"/>
    </source>
</evidence>
<evidence type="ECO:0000313" key="8">
    <source>
        <dbReference type="EMBL" id="KIY73016.1"/>
    </source>
</evidence>
<dbReference type="Pfam" id="PF08292">
    <property type="entry name" value="RNA_pol_Rbc25"/>
    <property type="match status" value="1"/>
</dbReference>
<dbReference type="InterPro" id="IPR036898">
    <property type="entry name" value="RNA_pol_Rpb7-like_N_sf"/>
</dbReference>
<name>A0A0D7BTS2_9AGAR</name>